<dbReference type="Gene3D" id="1.10.287.2250">
    <property type="match status" value="1"/>
</dbReference>
<protein>
    <recommendedName>
        <fullName evidence="3">Cathepsin propeptide inhibitor domain-containing protein</fullName>
    </recommendedName>
</protein>
<dbReference type="Proteomes" id="UP001152759">
    <property type="component" value="Chromosome 9"/>
</dbReference>
<evidence type="ECO:0000256" key="2">
    <source>
        <dbReference type="SAM" id="SignalP"/>
    </source>
</evidence>
<dbReference type="InterPro" id="IPR013201">
    <property type="entry name" value="Prot_inhib_I29"/>
</dbReference>
<feature type="region of interest" description="Disordered" evidence="1">
    <location>
        <begin position="198"/>
        <end position="276"/>
    </location>
</feature>
<dbReference type="Pfam" id="PF08246">
    <property type="entry name" value="Inhibitor_I29"/>
    <property type="match status" value="1"/>
</dbReference>
<dbReference type="SUPFAM" id="SSF54001">
    <property type="entry name" value="Cysteine proteinases"/>
    <property type="match status" value="1"/>
</dbReference>
<dbReference type="EMBL" id="OU963870">
    <property type="protein sequence ID" value="CAH0395832.1"/>
    <property type="molecule type" value="Genomic_DNA"/>
</dbReference>
<feature type="signal peptide" evidence="2">
    <location>
        <begin position="1"/>
        <end position="23"/>
    </location>
</feature>
<evidence type="ECO:0000313" key="4">
    <source>
        <dbReference type="EMBL" id="CAH0395832.1"/>
    </source>
</evidence>
<proteinExistence type="predicted"/>
<evidence type="ECO:0000256" key="1">
    <source>
        <dbReference type="SAM" id="MobiDB-lite"/>
    </source>
</evidence>
<reference evidence="4" key="1">
    <citation type="submission" date="2021-12" db="EMBL/GenBank/DDBJ databases">
        <authorList>
            <person name="King R."/>
        </authorList>
    </citation>
    <scope>NUCLEOTIDE SEQUENCE</scope>
</reference>
<name>A0A9P0AJB0_BEMTA</name>
<organism evidence="4 5">
    <name type="scientific">Bemisia tabaci</name>
    <name type="common">Sweetpotato whitefly</name>
    <name type="synonym">Aleurodes tabaci</name>
    <dbReference type="NCBI Taxonomy" id="7038"/>
    <lineage>
        <taxon>Eukaryota</taxon>
        <taxon>Metazoa</taxon>
        <taxon>Ecdysozoa</taxon>
        <taxon>Arthropoda</taxon>
        <taxon>Hexapoda</taxon>
        <taxon>Insecta</taxon>
        <taxon>Pterygota</taxon>
        <taxon>Neoptera</taxon>
        <taxon>Paraneoptera</taxon>
        <taxon>Hemiptera</taxon>
        <taxon>Sternorrhyncha</taxon>
        <taxon>Aleyrodoidea</taxon>
        <taxon>Aleyrodidae</taxon>
        <taxon>Aleyrodinae</taxon>
        <taxon>Bemisia</taxon>
    </lineage>
</organism>
<keyword evidence="2" id="KW-0732">Signal</keyword>
<feature type="domain" description="Cathepsin propeptide inhibitor" evidence="3">
    <location>
        <begin position="124"/>
        <end position="183"/>
    </location>
</feature>
<dbReference type="AlphaFoldDB" id="A0A9P0AJB0"/>
<sequence>MTWSLLEIFILMAHLSSIAEVHCDSLCTEKHPTKLNEENCDVYCNSRWGRAPLVNKPWATGKCLQDGDLDRAYCTCSFNDKDLQKFFPTKCFATGAYAPLSEKKALAEEEYLRQISEMELEEKFALYAEAYGKTYKSEDETRKRMQIFKDNLIVIDALNEKHKGRGNLVFGVGPFTDLTSEEYKSSIGLLSRQSSSLRPRGLDAWSDSATTGGSSKGYPTSPKKERVSTSPKRGRRSPSRSLSPRRDNPFERSASQSPSPGRDNSSGRRSRRTVRR</sequence>
<accession>A0A9P0AJB0</accession>
<dbReference type="SMART" id="SM00848">
    <property type="entry name" value="Inhibitor_I29"/>
    <property type="match status" value="1"/>
</dbReference>
<gene>
    <name evidence="4" type="ORF">BEMITA_LOCUS13967</name>
</gene>
<evidence type="ECO:0000259" key="3">
    <source>
        <dbReference type="SMART" id="SM00848"/>
    </source>
</evidence>
<feature type="chain" id="PRO_5040286576" description="Cathepsin propeptide inhibitor domain-containing protein" evidence="2">
    <location>
        <begin position="24"/>
        <end position="276"/>
    </location>
</feature>
<dbReference type="InterPro" id="IPR038765">
    <property type="entry name" value="Papain-like_cys_pep_sf"/>
</dbReference>
<keyword evidence="5" id="KW-1185">Reference proteome</keyword>
<evidence type="ECO:0000313" key="5">
    <source>
        <dbReference type="Proteomes" id="UP001152759"/>
    </source>
</evidence>